<dbReference type="Pfam" id="PF00072">
    <property type="entry name" value="Response_reg"/>
    <property type="match status" value="1"/>
</dbReference>
<accession>A0A4R1QU15</accession>
<dbReference type="OrthoDB" id="9804747at2"/>
<dbReference type="AlphaFoldDB" id="A0A4R1QU15"/>
<organism evidence="4 5">
    <name type="scientific">Hydrogenispora ethanolica</name>
    <dbReference type="NCBI Taxonomy" id="1082276"/>
    <lineage>
        <taxon>Bacteria</taxon>
        <taxon>Bacillati</taxon>
        <taxon>Bacillota</taxon>
        <taxon>Hydrogenispora</taxon>
    </lineage>
</organism>
<dbReference type="CDD" id="cd17538">
    <property type="entry name" value="REC_D1_PleD-like"/>
    <property type="match status" value="1"/>
</dbReference>
<proteinExistence type="predicted"/>
<dbReference type="SUPFAM" id="SSF52172">
    <property type="entry name" value="CheY-like"/>
    <property type="match status" value="1"/>
</dbReference>
<keyword evidence="5" id="KW-1185">Reference proteome</keyword>
<evidence type="ECO:0000256" key="1">
    <source>
        <dbReference type="PROSITE-ProRule" id="PRU00169"/>
    </source>
</evidence>
<dbReference type="Proteomes" id="UP000295008">
    <property type="component" value="Unassembled WGS sequence"/>
</dbReference>
<dbReference type="PROSITE" id="PS51832">
    <property type="entry name" value="HD_GYP"/>
    <property type="match status" value="1"/>
</dbReference>
<dbReference type="InterPro" id="IPR003607">
    <property type="entry name" value="HD/PDEase_dom"/>
</dbReference>
<dbReference type="InterPro" id="IPR052020">
    <property type="entry name" value="Cyclic_di-GMP/3'3'-cGAMP_PDE"/>
</dbReference>
<dbReference type="InterPro" id="IPR037522">
    <property type="entry name" value="HD_GYP_dom"/>
</dbReference>
<feature type="domain" description="HD-GYP" evidence="3">
    <location>
        <begin position="156"/>
        <end position="349"/>
    </location>
</feature>
<dbReference type="InterPro" id="IPR011006">
    <property type="entry name" value="CheY-like_superfamily"/>
</dbReference>
<dbReference type="EMBL" id="SLUN01000046">
    <property type="protein sequence ID" value="TCL57449.1"/>
    <property type="molecule type" value="Genomic_DNA"/>
</dbReference>
<dbReference type="SMART" id="SM00448">
    <property type="entry name" value="REC"/>
    <property type="match status" value="1"/>
</dbReference>
<reference evidence="4 5" key="1">
    <citation type="submission" date="2019-03" db="EMBL/GenBank/DDBJ databases">
        <title>Genomic Encyclopedia of Type Strains, Phase IV (KMG-IV): sequencing the most valuable type-strain genomes for metagenomic binning, comparative biology and taxonomic classification.</title>
        <authorList>
            <person name="Goeker M."/>
        </authorList>
    </citation>
    <scope>NUCLEOTIDE SEQUENCE [LARGE SCALE GENOMIC DNA]</scope>
    <source>
        <strain evidence="4 5">LX-B</strain>
    </source>
</reference>
<dbReference type="Gene3D" id="1.10.3210.10">
    <property type="entry name" value="Hypothetical protein af1432"/>
    <property type="match status" value="1"/>
</dbReference>
<keyword evidence="1" id="KW-0597">Phosphoprotein</keyword>
<dbReference type="Pfam" id="PF13487">
    <property type="entry name" value="HD_5"/>
    <property type="match status" value="1"/>
</dbReference>
<dbReference type="CDD" id="cd00077">
    <property type="entry name" value="HDc"/>
    <property type="match status" value="1"/>
</dbReference>
<dbReference type="SUPFAM" id="SSF109604">
    <property type="entry name" value="HD-domain/PDEase-like"/>
    <property type="match status" value="1"/>
</dbReference>
<dbReference type="PROSITE" id="PS50110">
    <property type="entry name" value="RESPONSE_REGULATORY"/>
    <property type="match status" value="1"/>
</dbReference>
<dbReference type="Gene3D" id="3.40.50.2300">
    <property type="match status" value="1"/>
</dbReference>
<evidence type="ECO:0000259" key="3">
    <source>
        <dbReference type="PROSITE" id="PS51832"/>
    </source>
</evidence>
<dbReference type="SMART" id="SM00471">
    <property type="entry name" value="HDc"/>
    <property type="match status" value="1"/>
</dbReference>
<sequence>MERMGKVLVVDDDKVNQRLIETILTPMGVSILSADNGSECIRIAERDEPDVVLLDIMMPGVDGFQVVQRLKGQSQTQMIPILMVTSLTDTQARIKALEAGADDFLSKPVDGLELQVRVRSLLKAKSYHDAMVNHQKSLETEIARKTAELRNSYQEIKTAHLDTIYRLARAAEYRDESTGGHIHRIGSYAALIARALGMSEEEVDCITYAAPLHDIGKIGIPDSILLKPGKLNAGEWEIMKKHTLNGAMILEGSSSKYIQMAQVIALSHHEKWGGDGYPLGLKGENIPLPGRITMIADVFDALRSPRPYKAAFSFEKSLALIKESEHFFDPAVFKAFFRNIDAIRAYDLS</sequence>
<evidence type="ECO:0000313" key="4">
    <source>
        <dbReference type="EMBL" id="TCL57449.1"/>
    </source>
</evidence>
<protein>
    <submittedName>
        <fullName evidence="4">Putative two-component system response regulator</fullName>
    </submittedName>
</protein>
<feature type="domain" description="Response regulatory" evidence="2">
    <location>
        <begin position="6"/>
        <end position="122"/>
    </location>
</feature>
<evidence type="ECO:0000313" key="5">
    <source>
        <dbReference type="Proteomes" id="UP000295008"/>
    </source>
</evidence>
<feature type="modified residue" description="4-aspartylphosphate" evidence="1">
    <location>
        <position position="55"/>
    </location>
</feature>
<dbReference type="RefSeq" id="WP_132017107.1">
    <property type="nucleotide sequence ID" value="NZ_SLUN01000046.1"/>
</dbReference>
<gene>
    <name evidence="4" type="ORF">EDC14_10469</name>
</gene>
<comment type="caution">
    <text evidence="4">The sequence shown here is derived from an EMBL/GenBank/DDBJ whole genome shotgun (WGS) entry which is preliminary data.</text>
</comment>
<name>A0A4R1QU15_HYDET</name>
<dbReference type="PANTHER" id="PTHR45228">
    <property type="entry name" value="CYCLIC DI-GMP PHOSPHODIESTERASE TM_0186-RELATED"/>
    <property type="match status" value="1"/>
</dbReference>
<evidence type="ECO:0000259" key="2">
    <source>
        <dbReference type="PROSITE" id="PS50110"/>
    </source>
</evidence>
<dbReference type="InterPro" id="IPR001789">
    <property type="entry name" value="Sig_transdc_resp-reg_receiver"/>
</dbReference>
<dbReference type="GO" id="GO:0000160">
    <property type="term" value="P:phosphorelay signal transduction system"/>
    <property type="evidence" value="ECO:0007669"/>
    <property type="project" value="InterPro"/>
</dbReference>